<evidence type="ECO:0000256" key="1">
    <source>
        <dbReference type="ARBA" id="ARBA00022741"/>
    </source>
</evidence>
<dbReference type="InterPro" id="IPR002543">
    <property type="entry name" value="FtsK_dom"/>
</dbReference>
<feature type="transmembrane region" description="Helical" evidence="4">
    <location>
        <begin position="39"/>
        <end position="59"/>
    </location>
</feature>
<dbReference type="CDD" id="cd01127">
    <property type="entry name" value="TrwB_TraG_TraD_VirD4"/>
    <property type="match status" value="1"/>
</dbReference>
<evidence type="ECO:0000256" key="2">
    <source>
        <dbReference type="ARBA" id="ARBA00022840"/>
    </source>
</evidence>
<dbReference type="SUPFAM" id="SSF52540">
    <property type="entry name" value="P-loop containing nucleoside triphosphate hydrolases"/>
    <property type="match status" value="3"/>
</dbReference>
<dbReference type="AlphaFoldDB" id="B8G3U0"/>
<evidence type="ECO:0000259" key="5">
    <source>
        <dbReference type="PROSITE" id="PS50901"/>
    </source>
</evidence>
<dbReference type="InterPro" id="IPR050206">
    <property type="entry name" value="FtsK/SpoIIIE/SftA"/>
</dbReference>
<keyword evidence="4" id="KW-0472">Membrane</keyword>
<name>B8G3U0_CHLAD</name>
<dbReference type="InterPro" id="IPR003593">
    <property type="entry name" value="AAA+_ATPase"/>
</dbReference>
<evidence type="ECO:0000256" key="4">
    <source>
        <dbReference type="SAM" id="Phobius"/>
    </source>
</evidence>
<keyword evidence="6" id="KW-0132">Cell division</keyword>
<dbReference type="GO" id="GO:0051301">
    <property type="term" value="P:cell division"/>
    <property type="evidence" value="ECO:0007669"/>
    <property type="project" value="UniProtKB-KW"/>
</dbReference>
<sequence>MPDHYSHFNRPPRLRPRWHAETVELPTPPTPPPPRTTTIWLQALLPVIAALMFSASAWFGHGSWLMSLPALVLALLSGSVTLFHERESARRNTQAYTEQEALFSDRLAAARSRLRRLHEAERSARRYLAPDPVELLQIAGAGERLRTPEPRLWERRLHDDDALELRLGSGMLPAASRAVIPPSTPADRRIDHLLAEYAHLQHVPICLPLRQLGSLGIAGPRSAVLGLAYALLAQAATLHAPSELRIALIATPTAAPDWQWIVRLPHTQLADETATGRVLAATEAAAIERLLTLLLDELSRRRELASANPLPILIIVDGAGLVTVHTALGQLLRDGGAYGIIVVVLTDDWANMPEHCAAMVEVDQWMGRWTRAGEAWPATPFQPDRLDRSGIEQLARRLATIRLNEVGVGQNLPRHVRLLDLLAEYFGANHPVPTRWQELPTNAWHADVPIGSVGDGKPLHLNLNEQQHGPHGIIAGTTGAGKSVLLQSIITALAVTHGPDRLNLLLIDFKGGAALAPFAHWPHTTGFVTDLDGRMATRAIVAITSELRRRKTMLRTVTESYGVHVENIADYRALANKYPLEPLPNLLIILDEFDEMARSCPDFVSALVRVVKQGRSLGVHLLIATQQPARVVSDEIRSQLSYFIALRLGSSEDSREMLQRPDAAFLPPQLPGRAYMRSGSEVRLVQVARLTTQANGQSDLETVTRQLCNAGQVHLNALNWKPSPIWQPPLSARLTTTAPASGLQVAIGLLDIPQQTRQAPLLIDLKAGHLVIFGGPASGKSVALTRIVLDLASRLPSDALWCYLIDGDGRLLNALAGLPHVGALVRPFEREALLALFRQLDNHLRERRTRVAAGQPPGPPLLLAIDRIAAVRDELRDTYGESDLVELVRLARYGRDLGLHIIISAERASDLPYCLAAQFEQRVALRMPELNDYTDVFGIRPATQLPPLTPGRGYWLHNDEGLLELQVGLPEEWGDSSDSREITYAIRAQVAAMGGLASACNGPPPLAILPERLSRKQLPKVRRGDIGLIIPCGWSAEPPGPAFLHLGSATPHALIIGPRRSGKSSTLLTVAHEVQTEATVRMIIIDGPRRSLSQLRTVPQTVRYIVDEAGLIAFSVELTELRHHPTERYLIIIDDYHLCRERWRDHFTQSYGPTPNVFNQLVELAQTGDEPFHLLIAATISYADDPLLRALDSARNGIVLWPGRYDTGTRLLGLNLPLTDQRTFEQPPGRALLVSGDDEPVMVQLAGEE</sequence>
<evidence type="ECO:0000256" key="3">
    <source>
        <dbReference type="PROSITE-ProRule" id="PRU00289"/>
    </source>
</evidence>
<dbReference type="PROSITE" id="PS50901">
    <property type="entry name" value="FTSK"/>
    <property type="match status" value="2"/>
</dbReference>
<dbReference type="GO" id="GO:0003677">
    <property type="term" value="F:DNA binding"/>
    <property type="evidence" value="ECO:0007669"/>
    <property type="project" value="InterPro"/>
</dbReference>
<proteinExistence type="predicted"/>
<keyword evidence="2 3" id="KW-0067">ATP-binding</keyword>
<feature type="binding site" evidence="3">
    <location>
        <begin position="774"/>
        <end position="781"/>
    </location>
    <ligand>
        <name>ATP</name>
        <dbReference type="ChEBI" id="CHEBI:30616"/>
    </ligand>
</feature>
<reference evidence="6" key="1">
    <citation type="submission" date="2008-12" db="EMBL/GenBank/DDBJ databases">
        <title>Complete sequence of Chloroflexus aggregans DSM 9485.</title>
        <authorList>
            <consortium name="US DOE Joint Genome Institute"/>
            <person name="Lucas S."/>
            <person name="Copeland A."/>
            <person name="Lapidus A."/>
            <person name="Glavina del Rio T."/>
            <person name="Dalin E."/>
            <person name="Tice H."/>
            <person name="Pitluck S."/>
            <person name="Foster B."/>
            <person name="Larimer F."/>
            <person name="Land M."/>
            <person name="Hauser L."/>
            <person name="Kyrpides N."/>
            <person name="Mikhailova N."/>
            <person name="Bryant D."/>
            <person name="Richardson P."/>
        </authorList>
    </citation>
    <scope>NUCLEOTIDE SEQUENCE</scope>
    <source>
        <strain evidence="6">DSM 9485</strain>
    </source>
</reference>
<gene>
    <name evidence="6" type="ordered locus">Cagg_2470</name>
</gene>
<dbReference type="SMART" id="SM00382">
    <property type="entry name" value="AAA"/>
    <property type="match status" value="3"/>
</dbReference>
<dbReference type="GO" id="GO:0005524">
    <property type="term" value="F:ATP binding"/>
    <property type="evidence" value="ECO:0007669"/>
    <property type="project" value="UniProtKB-UniRule"/>
</dbReference>
<evidence type="ECO:0000313" key="6">
    <source>
        <dbReference type="EMBL" id="ACL25342.1"/>
    </source>
</evidence>
<evidence type="ECO:0000313" key="7">
    <source>
        <dbReference type="Proteomes" id="UP000002508"/>
    </source>
</evidence>
<organism evidence="6 7">
    <name type="scientific">Chloroflexus aggregans (strain MD-66 / DSM 9485)</name>
    <dbReference type="NCBI Taxonomy" id="326427"/>
    <lineage>
        <taxon>Bacteria</taxon>
        <taxon>Bacillati</taxon>
        <taxon>Chloroflexota</taxon>
        <taxon>Chloroflexia</taxon>
        <taxon>Chloroflexales</taxon>
        <taxon>Chloroflexineae</taxon>
        <taxon>Chloroflexaceae</taxon>
        <taxon>Chloroflexus</taxon>
    </lineage>
</organism>
<protein>
    <submittedName>
        <fullName evidence="6">Cell divisionFtsK/SpoIIIE</fullName>
    </submittedName>
</protein>
<dbReference type="PANTHER" id="PTHR22683:SF1">
    <property type="entry name" value="TYPE VII SECRETION SYSTEM PROTEIN ESSC"/>
    <property type="match status" value="1"/>
</dbReference>
<dbReference type="Pfam" id="PF01580">
    <property type="entry name" value="FtsK_SpoIIIE"/>
    <property type="match status" value="2"/>
</dbReference>
<feature type="domain" description="FtsK" evidence="5">
    <location>
        <begin position="456"/>
        <end position="655"/>
    </location>
</feature>
<feature type="transmembrane region" description="Helical" evidence="4">
    <location>
        <begin position="66"/>
        <end position="84"/>
    </location>
</feature>
<dbReference type="STRING" id="326427.Cagg_2470"/>
<dbReference type="KEGG" id="cag:Cagg_2470"/>
<dbReference type="eggNOG" id="COG1674">
    <property type="taxonomic scope" value="Bacteria"/>
</dbReference>
<dbReference type="OrthoDB" id="9807790at2"/>
<keyword evidence="1 3" id="KW-0547">Nucleotide-binding</keyword>
<dbReference type="HOGENOM" id="CLU_003134_6_0_0"/>
<feature type="binding site" evidence="3">
    <location>
        <begin position="476"/>
        <end position="483"/>
    </location>
    <ligand>
        <name>ATP</name>
        <dbReference type="ChEBI" id="CHEBI:30616"/>
    </ligand>
</feature>
<dbReference type="Gene3D" id="3.40.50.300">
    <property type="entry name" value="P-loop containing nucleotide triphosphate hydrolases"/>
    <property type="match status" value="4"/>
</dbReference>
<keyword evidence="7" id="KW-1185">Reference proteome</keyword>
<dbReference type="PANTHER" id="PTHR22683">
    <property type="entry name" value="SPORULATION PROTEIN RELATED"/>
    <property type="match status" value="1"/>
</dbReference>
<keyword evidence="6" id="KW-0131">Cell cycle</keyword>
<keyword evidence="4" id="KW-0812">Transmembrane</keyword>
<dbReference type="EMBL" id="CP001337">
    <property type="protein sequence ID" value="ACL25342.1"/>
    <property type="molecule type" value="Genomic_DNA"/>
</dbReference>
<accession>B8G3U0</accession>
<keyword evidence="4" id="KW-1133">Transmembrane helix</keyword>
<dbReference type="InterPro" id="IPR027417">
    <property type="entry name" value="P-loop_NTPase"/>
</dbReference>
<dbReference type="Proteomes" id="UP000002508">
    <property type="component" value="Chromosome"/>
</dbReference>
<dbReference type="RefSeq" id="WP_015941200.1">
    <property type="nucleotide sequence ID" value="NC_011831.1"/>
</dbReference>
<feature type="domain" description="FtsK" evidence="5">
    <location>
        <begin position="758"/>
        <end position="934"/>
    </location>
</feature>